<accession>A0A3M7RA42</accession>
<evidence type="ECO:0000256" key="4">
    <source>
        <dbReference type="ARBA" id="ARBA00022679"/>
    </source>
</evidence>
<comment type="similarity">
    <text evidence="10">Belongs to the class I-like SAM-binding methyltransferase superfamily. mRNA cap 0 methyltransferase family.</text>
</comment>
<evidence type="ECO:0000256" key="6">
    <source>
        <dbReference type="ARBA" id="ARBA00022884"/>
    </source>
</evidence>
<comment type="caution">
    <text evidence="14">The sequence shown here is derived from an EMBL/GenBank/DDBJ whole genome shotgun (WGS) entry which is preliminary data.</text>
</comment>
<dbReference type="GO" id="GO:0004482">
    <property type="term" value="F:mRNA 5'-cap (guanine-N7-)-methyltransferase activity"/>
    <property type="evidence" value="ECO:0007669"/>
    <property type="project" value="UniProtKB-EC"/>
</dbReference>
<name>A0A3M7RA42_BRAPC</name>
<dbReference type="Gene3D" id="3.40.50.150">
    <property type="entry name" value="Vaccinia Virus protein VP39"/>
    <property type="match status" value="1"/>
</dbReference>
<feature type="binding site" evidence="11">
    <location>
        <position position="86"/>
    </location>
    <ligand>
        <name>S-adenosyl-L-methionine</name>
        <dbReference type="ChEBI" id="CHEBI:59789"/>
    </ligand>
</feature>
<feature type="site" description="mRNA cap binding" evidence="12">
    <location>
        <position position="138"/>
    </location>
</feature>
<sequence>MSESLSSTVVEHYNKKNPSDLAARSKSRIFYMRNFNNWIKSVLINENLKIIRNDNRELSVLDLGCGKGGDSLKWINGKVSKVTFADIAENSLEECKNRVSKVNFETNFVHIDATKELLKDKMENCQLHELVSSQFVIHYSFESFEQADTFLKNVSDSLNPGGYFIGTTTNAAELIKRLRQTESNSFGNEIYQIKFYQDNKDYFNLFGVKFHFKLEGVVECPEFLVNFEALVRIAQRHGLKLLFKKTFAEFFNEYCQRPEYLYLIKKMQALEPYYPQDLADDTSKRLPGDYEYIDQKLQDEQFKLDLKPEETYATLSKSEWEAITLYIAFGFVKETDLKKEEDLSRNSEIVFR</sequence>
<feature type="binding site" evidence="11">
    <location>
        <position position="64"/>
    </location>
    <ligand>
        <name>S-adenosyl-L-methionine</name>
        <dbReference type="ChEBI" id="CHEBI:59789"/>
    </ligand>
</feature>
<evidence type="ECO:0000256" key="12">
    <source>
        <dbReference type="PIRSR" id="PIRSR028762-2"/>
    </source>
</evidence>
<dbReference type="Proteomes" id="UP000276133">
    <property type="component" value="Unassembled WGS sequence"/>
</dbReference>
<dbReference type="GO" id="GO:0003723">
    <property type="term" value="F:RNA binding"/>
    <property type="evidence" value="ECO:0007669"/>
    <property type="project" value="UniProtKB-KW"/>
</dbReference>
<keyword evidence="2 10" id="KW-0489">Methyltransferase</keyword>
<dbReference type="InterPro" id="IPR016899">
    <property type="entry name" value="mRNA_G-N7_MeTrfase_euk"/>
</dbReference>
<evidence type="ECO:0000256" key="10">
    <source>
        <dbReference type="PIRNR" id="PIRNR028762"/>
    </source>
</evidence>
<dbReference type="EC" id="2.1.1.56" evidence="10"/>
<feature type="binding site" evidence="11">
    <location>
        <position position="112"/>
    </location>
    <ligand>
        <name>S-adenosyl-L-methionine</name>
        <dbReference type="ChEBI" id="CHEBI:59789"/>
    </ligand>
</feature>
<proteinExistence type="inferred from homology"/>
<dbReference type="GO" id="GO:0005634">
    <property type="term" value="C:nucleus"/>
    <property type="evidence" value="ECO:0007669"/>
    <property type="project" value="UniProtKB-SubCell"/>
</dbReference>
<feature type="site" description="mRNA cap binding" evidence="12">
    <location>
        <position position="67"/>
    </location>
</feature>
<evidence type="ECO:0000256" key="3">
    <source>
        <dbReference type="ARBA" id="ARBA00022664"/>
    </source>
</evidence>
<keyword evidence="5 10" id="KW-0949">S-adenosyl-L-methionine</keyword>
<feature type="binding site" evidence="11">
    <location>
        <position position="134"/>
    </location>
    <ligand>
        <name>S-adenosyl-L-methionine</name>
        <dbReference type="ChEBI" id="CHEBI:59789"/>
    </ligand>
</feature>
<evidence type="ECO:0000259" key="13">
    <source>
        <dbReference type="PROSITE" id="PS51562"/>
    </source>
</evidence>
<evidence type="ECO:0000313" key="15">
    <source>
        <dbReference type="Proteomes" id="UP000276133"/>
    </source>
</evidence>
<feature type="binding site" evidence="11">
    <location>
        <position position="139"/>
    </location>
    <ligand>
        <name>S-adenosyl-L-methionine</name>
        <dbReference type="ChEBI" id="CHEBI:59789"/>
    </ligand>
</feature>
<feature type="site" description="mRNA cap binding" evidence="12">
    <location>
        <position position="222"/>
    </location>
</feature>
<evidence type="ECO:0000313" key="14">
    <source>
        <dbReference type="EMBL" id="RNA20301.1"/>
    </source>
</evidence>
<evidence type="ECO:0000256" key="8">
    <source>
        <dbReference type="ARBA" id="ARBA00023242"/>
    </source>
</evidence>
<feature type="site" description="mRNA cap binding" evidence="12">
    <location>
        <position position="73"/>
    </location>
</feature>
<organism evidence="14 15">
    <name type="scientific">Brachionus plicatilis</name>
    <name type="common">Marine rotifer</name>
    <name type="synonym">Brachionus muelleri</name>
    <dbReference type="NCBI Taxonomy" id="10195"/>
    <lineage>
        <taxon>Eukaryota</taxon>
        <taxon>Metazoa</taxon>
        <taxon>Spiralia</taxon>
        <taxon>Gnathifera</taxon>
        <taxon>Rotifera</taxon>
        <taxon>Eurotatoria</taxon>
        <taxon>Monogononta</taxon>
        <taxon>Pseudotrocha</taxon>
        <taxon>Ploima</taxon>
        <taxon>Brachionidae</taxon>
        <taxon>Brachionus</taxon>
    </lineage>
</organism>
<dbReference type="SUPFAM" id="SSF53335">
    <property type="entry name" value="S-adenosyl-L-methionine-dependent methyltransferases"/>
    <property type="match status" value="1"/>
</dbReference>
<feature type="site" description="mRNA cap binding" evidence="12">
    <location>
        <position position="98"/>
    </location>
</feature>
<dbReference type="STRING" id="10195.A0A3M7RA42"/>
<dbReference type="PANTHER" id="PTHR12189:SF2">
    <property type="entry name" value="MRNA CAP GUANINE-N7 METHYLTRANSFERASE"/>
    <property type="match status" value="1"/>
</dbReference>
<comment type="subcellular location">
    <subcellularLocation>
        <location evidence="1 10">Nucleus</location>
    </subcellularLocation>
</comment>
<gene>
    <name evidence="14" type="ORF">BpHYR1_014474</name>
</gene>
<dbReference type="InterPro" id="IPR039753">
    <property type="entry name" value="RG7MT1"/>
</dbReference>
<feature type="site" description="mRNA cap binding" evidence="12">
    <location>
        <position position="326"/>
    </location>
</feature>
<keyword evidence="8 10" id="KW-0539">Nucleus</keyword>
<dbReference type="OrthoDB" id="10248867at2759"/>
<keyword evidence="3 10" id="KW-0507">mRNA processing</keyword>
<evidence type="ECO:0000256" key="9">
    <source>
        <dbReference type="ARBA" id="ARBA00044712"/>
    </source>
</evidence>
<dbReference type="PANTHER" id="PTHR12189">
    <property type="entry name" value="MRNA GUANINE-7- METHYLTRANSFERASE"/>
    <property type="match status" value="1"/>
</dbReference>
<feature type="binding site" evidence="11">
    <location>
        <position position="40"/>
    </location>
    <ligand>
        <name>S-adenosyl-L-methionine</name>
        <dbReference type="ChEBI" id="CHEBI:59789"/>
    </ligand>
</feature>
<dbReference type="AlphaFoldDB" id="A0A3M7RA42"/>
<evidence type="ECO:0000256" key="11">
    <source>
        <dbReference type="PIRSR" id="PIRSR028762-1"/>
    </source>
</evidence>
<dbReference type="PIRSF" id="PIRSF028762">
    <property type="entry name" value="ABD1"/>
    <property type="match status" value="1"/>
</dbReference>
<dbReference type="Pfam" id="PF03291">
    <property type="entry name" value="mRNA_G-N7_MeTrfase"/>
    <property type="match status" value="1"/>
</dbReference>
<dbReference type="PROSITE" id="PS51562">
    <property type="entry name" value="RNA_CAP0_MT"/>
    <property type="match status" value="1"/>
</dbReference>
<keyword evidence="7 10" id="KW-0506">mRNA capping</keyword>
<evidence type="ECO:0000256" key="2">
    <source>
        <dbReference type="ARBA" id="ARBA00022603"/>
    </source>
</evidence>
<dbReference type="EMBL" id="REGN01003880">
    <property type="protein sequence ID" value="RNA20301.1"/>
    <property type="molecule type" value="Genomic_DNA"/>
</dbReference>
<protein>
    <recommendedName>
        <fullName evidence="10">mRNA cap guanine-N(7) methyltransferase</fullName>
        <ecNumber evidence="10">2.1.1.56</ecNumber>
    </recommendedName>
    <alternativeName>
        <fullName evidence="10">mRNA (guanine-N(7))-methyltransferase</fullName>
    </alternativeName>
    <alternativeName>
        <fullName evidence="10">mRNA cap methyltransferase</fullName>
    </alternativeName>
</protein>
<evidence type="ECO:0000256" key="7">
    <source>
        <dbReference type="ARBA" id="ARBA00023042"/>
    </source>
</evidence>
<comment type="catalytic activity">
    <reaction evidence="9">
        <text>a 5'-end (5'-triphosphoguanosine)-ribonucleoside in mRNA + S-adenosyl-L-methionine = a 5'-end (N(7)-methyl 5'-triphosphoguanosine)-ribonucleoside in mRNA + S-adenosyl-L-homocysteine</text>
        <dbReference type="Rhea" id="RHEA:67008"/>
        <dbReference type="Rhea" id="RHEA-COMP:17166"/>
        <dbReference type="Rhea" id="RHEA-COMP:17167"/>
        <dbReference type="ChEBI" id="CHEBI:57856"/>
        <dbReference type="ChEBI" id="CHEBI:59789"/>
        <dbReference type="ChEBI" id="CHEBI:156461"/>
        <dbReference type="ChEBI" id="CHEBI:167617"/>
        <dbReference type="EC" id="2.1.1.56"/>
    </reaction>
</comment>
<feature type="domain" description="MRNA cap 0 methyltransferase" evidence="13">
    <location>
        <begin position="27"/>
        <end position="334"/>
    </location>
</feature>
<feature type="binding site" evidence="12">
    <location>
        <begin position="36"/>
        <end position="37"/>
    </location>
    <ligand>
        <name>mRNA</name>
        <dbReference type="ChEBI" id="CHEBI:33699"/>
    </ligand>
</feature>
<dbReference type="InterPro" id="IPR029063">
    <property type="entry name" value="SAM-dependent_MTases_sf"/>
</dbReference>
<evidence type="ECO:0000256" key="1">
    <source>
        <dbReference type="ARBA" id="ARBA00004123"/>
    </source>
</evidence>
<evidence type="ECO:0000256" key="5">
    <source>
        <dbReference type="ARBA" id="ARBA00022691"/>
    </source>
</evidence>
<keyword evidence="4 10" id="KW-0808">Transferase</keyword>
<keyword evidence="15" id="KW-1185">Reference proteome</keyword>
<keyword evidence="6 10" id="KW-0694">RNA-binding</keyword>
<reference evidence="14 15" key="1">
    <citation type="journal article" date="2018" name="Sci. Rep.">
        <title>Genomic signatures of local adaptation to the degree of environmental predictability in rotifers.</title>
        <authorList>
            <person name="Franch-Gras L."/>
            <person name="Hahn C."/>
            <person name="Garcia-Roger E.M."/>
            <person name="Carmona M.J."/>
            <person name="Serra M."/>
            <person name="Gomez A."/>
        </authorList>
    </citation>
    <scope>NUCLEOTIDE SEQUENCE [LARGE SCALE GENOMIC DNA]</scope>
    <source>
        <strain evidence="14">HYR1</strain>
    </source>
</reference>
<dbReference type="InterPro" id="IPR004971">
    <property type="entry name" value="mRNA_G-N7_MeTrfase_dom"/>
</dbReference>
<dbReference type="CDD" id="cd02440">
    <property type="entry name" value="AdoMet_MTases"/>
    <property type="match status" value="1"/>
</dbReference>